<evidence type="ECO:0000256" key="1">
    <source>
        <dbReference type="SAM" id="MobiDB-lite"/>
    </source>
</evidence>
<keyword evidence="4" id="KW-1185">Reference proteome</keyword>
<reference evidence="3 4" key="1">
    <citation type="submission" date="2019-09" db="EMBL/GenBank/DDBJ databases">
        <title>Genome sequence of Rhodovastum atsumiense, a diverse member of the Acetobacteraceae family of non-sulfur purple photosynthetic bacteria.</title>
        <authorList>
            <person name="Meyer T."/>
            <person name="Kyndt J."/>
        </authorList>
    </citation>
    <scope>NUCLEOTIDE SEQUENCE [LARGE SCALE GENOMIC DNA]</scope>
    <source>
        <strain evidence="3 4">DSM 21279</strain>
    </source>
</reference>
<evidence type="ECO:0008006" key="5">
    <source>
        <dbReference type="Google" id="ProtNLM"/>
    </source>
</evidence>
<evidence type="ECO:0000313" key="4">
    <source>
        <dbReference type="Proteomes" id="UP000325255"/>
    </source>
</evidence>
<dbReference type="Proteomes" id="UP000325255">
    <property type="component" value="Unassembled WGS sequence"/>
</dbReference>
<dbReference type="AlphaFoldDB" id="A0A5M6J052"/>
<comment type="caution">
    <text evidence="3">The sequence shown here is derived from an EMBL/GenBank/DDBJ whole genome shotgun (WGS) entry which is preliminary data.</text>
</comment>
<evidence type="ECO:0000313" key="3">
    <source>
        <dbReference type="EMBL" id="KAA5613005.1"/>
    </source>
</evidence>
<gene>
    <name evidence="3" type="ORF">F1189_06475</name>
</gene>
<feature type="signal peptide" evidence="2">
    <location>
        <begin position="1"/>
        <end position="21"/>
    </location>
</feature>
<evidence type="ECO:0000256" key="2">
    <source>
        <dbReference type="SAM" id="SignalP"/>
    </source>
</evidence>
<feature type="region of interest" description="Disordered" evidence="1">
    <location>
        <begin position="107"/>
        <end position="177"/>
    </location>
</feature>
<feature type="compositionally biased region" description="Gly residues" evidence="1">
    <location>
        <begin position="144"/>
        <end position="154"/>
    </location>
</feature>
<feature type="chain" id="PRO_5024399781" description="DUF4148 domain-containing protein" evidence="2">
    <location>
        <begin position="22"/>
        <end position="177"/>
    </location>
</feature>
<dbReference type="EMBL" id="VWPK01000008">
    <property type="protein sequence ID" value="KAA5613005.1"/>
    <property type="molecule type" value="Genomic_DNA"/>
</dbReference>
<name>A0A5M6J052_9PROT</name>
<protein>
    <recommendedName>
        <fullName evidence="5">DUF4148 domain-containing protein</fullName>
    </recommendedName>
</protein>
<proteinExistence type="predicted"/>
<accession>A0A5M6J052</accession>
<dbReference type="RefSeq" id="WP_150039908.1">
    <property type="nucleotide sequence ID" value="NZ_OW485601.1"/>
</dbReference>
<keyword evidence="2" id="KW-0732">Signal</keyword>
<dbReference type="OrthoDB" id="7285021at2"/>
<organism evidence="3 4">
    <name type="scientific">Rhodovastum atsumiense</name>
    <dbReference type="NCBI Taxonomy" id="504468"/>
    <lineage>
        <taxon>Bacteria</taxon>
        <taxon>Pseudomonadati</taxon>
        <taxon>Pseudomonadota</taxon>
        <taxon>Alphaproteobacteria</taxon>
        <taxon>Acetobacterales</taxon>
        <taxon>Acetobacteraceae</taxon>
        <taxon>Rhodovastum</taxon>
    </lineage>
</organism>
<sequence>MHKVLLASVALLALTAGGVSAQRAGDASPEQLLRNAQDALQHHRTAAASEALERAETRLLDRSVVGSAADQPDASPMIENITAARQALGRGDFNGASQQVDQALAAGGGTGMNPAPAASAMPQGGPGMPNNMPDNMRGTEDGALGAGGAAGTAGGMQQPYSGSATPVPAGEPAGTGQ</sequence>